<dbReference type="Gene3D" id="3.40.50.12580">
    <property type="match status" value="1"/>
</dbReference>
<dbReference type="Proteomes" id="UP001157125">
    <property type="component" value="Unassembled WGS sequence"/>
</dbReference>
<dbReference type="Pfam" id="PF04464">
    <property type="entry name" value="Glyphos_transf"/>
    <property type="match status" value="1"/>
</dbReference>
<organism evidence="1 2">
    <name type="scientific">Demequina litorisediminis</name>
    <dbReference type="NCBI Taxonomy" id="1849022"/>
    <lineage>
        <taxon>Bacteria</taxon>
        <taxon>Bacillati</taxon>
        <taxon>Actinomycetota</taxon>
        <taxon>Actinomycetes</taxon>
        <taxon>Micrococcales</taxon>
        <taxon>Demequinaceae</taxon>
        <taxon>Demequina</taxon>
    </lineage>
</organism>
<evidence type="ECO:0000313" key="2">
    <source>
        <dbReference type="Proteomes" id="UP001157125"/>
    </source>
</evidence>
<comment type="caution">
    <text evidence="1">The sequence shown here is derived from an EMBL/GenBank/DDBJ whole genome shotgun (WGS) entry which is preliminary data.</text>
</comment>
<sequence>MADDGMRDRVRAALGIPAGTVCVLYAPTFREADQGRSVFCDVEALARRLGPGYRLLVRGHSAASKFGTHHGTSRVLDVSSYPESSHMLAVADVLITDYSSVMFDFTATRRPVVFFTPDMDAYAQDGRGVYFDLAAHAPGPVVSAEDRLPAAVRRAWEGRADTSTRYAAWRTRFNHLDDGAATARLAGIVREWL</sequence>
<dbReference type="InterPro" id="IPR043148">
    <property type="entry name" value="TagF_C"/>
</dbReference>
<dbReference type="PANTHER" id="PTHR37316:SF3">
    <property type="entry name" value="TEICHOIC ACID GLYCEROL-PHOSPHATE TRANSFERASE"/>
    <property type="match status" value="1"/>
</dbReference>
<reference evidence="2" key="1">
    <citation type="journal article" date="2019" name="Int. J. Syst. Evol. Microbiol.">
        <title>The Global Catalogue of Microorganisms (GCM) 10K type strain sequencing project: providing services to taxonomists for standard genome sequencing and annotation.</title>
        <authorList>
            <consortium name="The Broad Institute Genomics Platform"/>
            <consortium name="The Broad Institute Genome Sequencing Center for Infectious Disease"/>
            <person name="Wu L."/>
            <person name="Ma J."/>
        </authorList>
    </citation>
    <scope>NUCLEOTIDE SEQUENCE [LARGE SCALE GENOMIC DNA]</scope>
    <source>
        <strain evidence="2">NBRC 112299</strain>
    </source>
</reference>
<dbReference type="SUPFAM" id="SSF53756">
    <property type="entry name" value="UDP-Glycosyltransferase/glycogen phosphorylase"/>
    <property type="match status" value="1"/>
</dbReference>
<accession>A0ABQ6IET3</accession>
<dbReference type="EMBL" id="BSUN01000001">
    <property type="protein sequence ID" value="GMA36398.1"/>
    <property type="molecule type" value="Genomic_DNA"/>
</dbReference>
<evidence type="ECO:0008006" key="3">
    <source>
        <dbReference type="Google" id="ProtNLM"/>
    </source>
</evidence>
<protein>
    <recommendedName>
        <fullName evidence="3">CDP-glycerol:poly(Glycerophosphate) glycerophosphotransferase</fullName>
    </recommendedName>
</protein>
<gene>
    <name evidence="1" type="ORF">GCM10025876_26020</name>
</gene>
<keyword evidence="2" id="KW-1185">Reference proteome</keyword>
<evidence type="ECO:0000313" key="1">
    <source>
        <dbReference type="EMBL" id="GMA36398.1"/>
    </source>
</evidence>
<dbReference type="InterPro" id="IPR007554">
    <property type="entry name" value="Glycerophosphate_synth"/>
</dbReference>
<dbReference type="InterPro" id="IPR051612">
    <property type="entry name" value="Teichoic_Acid_Biosynth"/>
</dbReference>
<name>A0ABQ6IET3_9MICO</name>
<dbReference type="PANTHER" id="PTHR37316">
    <property type="entry name" value="TEICHOIC ACID GLYCEROL-PHOSPHATE PRIMASE"/>
    <property type="match status" value="1"/>
</dbReference>
<proteinExistence type="predicted"/>